<dbReference type="PANTHER" id="PTHR10291">
    <property type="entry name" value="DEHYDRODOLICHYL DIPHOSPHATE SYNTHASE FAMILY MEMBER"/>
    <property type="match status" value="1"/>
</dbReference>
<feature type="binding site" evidence="2">
    <location>
        <begin position="76"/>
        <end position="78"/>
    </location>
    <ligand>
        <name>substrate</name>
    </ligand>
</feature>
<keyword evidence="4" id="KW-1185">Reference proteome</keyword>
<feature type="binding site" evidence="2">
    <location>
        <position position="199"/>
    </location>
    <ligand>
        <name>substrate</name>
    </ligand>
</feature>
<feature type="binding site" evidence="2">
    <location>
        <position position="80"/>
    </location>
    <ligand>
        <name>substrate</name>
    </ligand>
</feature>
<dbReference type="EMBL" id="BAABRL010000005">
    <property type="protein sequence ID" value="GAA5495666.1"/>
    <property type="molecule type" value="Genomic_DNA"/>
</dbReference>
<feature type="active site" description="Proton acceptor" evidence="2">
    <location>
        <position position="79"/>
    </location>
</feature>
<dbReference type="PANTHER" id="PTHR10291:SF0">
    <property type="entry name" value="DEHYDRODOLICHYL DIPHOSPHATE SYNTHASE 2"/>
    <property type="match status" value="1"/>
</dbReference>
<feature type="binding site" evidence="2">
    <location>
        <position position="36"/>
    </location>
    <ligand>
        <name>substrate</name>
    </ligand>
</feature>
<comment type="function">
    <text evidence="2">Catalyzes the condensation of isopentenyl diphosphate (IPP) with allylic pyrophosphates generating different type of terpenoids.</text>
</comment>
<dbReference type="CDD" id="cd00475">
    <property type="entry name" value="Cis_IPPS"/>
    <property type="match status" value="1"/>
</dbReference>
<dbReference type="InterPro" id="IPR036424">
    <property type="entry name" value="UPP_synth-like_sf"/>
</dbReference>
<name>A0ABP9V3K8_9BACT</name>
<dbReference type="PROSITE" id="PS01066">
    <property type="entry name" value="UPP_SYNTHASE"/>
    <property type="match status" value="1"/>
</dbReference>
<dbReference type="EC" id="2.5.1.-" evidence="2"/>
<feature type="binding site" evidence="2">
    <location>
        <begin position="32"/>
        <end position="35"/>
    </location>
    <ligand>
        <name>substrate</name>
    </ligand>
</feature>
<organism evidence="3 4">
    <name type="scientific">Rubritalea halochordaticola</name>
    <dbReference type="NCBI Taxonomy" id="714537"/>
    <lineage>
        <taxon>Bacteria</taxon>
        <taxon>Pseudomonadati</taxon>
        <taxon>Verrucomicrobiota</taxon>
        <taxon>Verrucomicrobiia</taxon>
        <taxon>Verrucomicrobiales</taxon>
        <taxon>Rubritaleaceae</taxon>
        <taxon>Rubritalea</taxon>
    </lineage>
</organism>
<dbReference type="RefSeq" id="WP_346188424.1">
    <property type="nucleotide sequence ID" value="NZ_BAABRL010000005.1"/>
</dbReference>
<evidence type="ECO:0000313" key="3">
    <source>
        <dbReference type="EMBL" id="GAA5495666.1"/>
    </source>
</evidence>
<comment type="similarity">
    <text evidence="2">Belongs to the UPP synthase family.</text>
</comment>
<feature type="binding site" evidence="2">
    <location>
        <begin position="205"/>
        <end position="207"/>
    </location>
    <ligand>
        <name>substrate</name>
    </ligand>
</feature>
<sequence>MSQTKSMPTDSSIQVTPSPLQVPEHVAIIMDGNGRWANQRGLPRAAGHRAGAESVRRAVEACKRYHIKYLTLYAFSSENWKRPESEIKALMNLLQRFLKEKTKEMVKQNVRLRTIGRIDMLPADTRKQLDKALKQTENNTELTVTLALSYGSREEIVDATKAIAKDVAGGKLDPDTIDNATFKNYLYAPDQPDPDLLIRTSGELRLSNFLLWQLSYAEIFVLDKFWPDFNEEDMHAAVQEYSKRHRRFGAI</sequence>
<evidence type="ECO:0000256" key="2">
    <source>
        <dbReference type="HAMAP-Rule" id="MF_01139"/>
    </source>
</evidence>
<dbReference type="HAMAP" id="MF_01139">
    <property type="entry name" value="ISPT"/>
    <property type="match status" value="1"/>
</dbReference>
<dbReference type="InterPro" id="IPR001441">
    <property type="entry name" value="UPP_synth-like"/>
</dbReference>
<comment type="cofactor">
    <cofactor evidence="2">
        <name>Mg(2+)</name>
        <dbReference type="ChEBI" id="CHEBI:18420"/>
    </cofactor>
    <text evidence="2">Binds 2 magnesium ions per subunit.</text>
</comment>
<keyword evidence="2" id="KW-0460">Magnesium</keyword>
<gene>
    <name evidence="3" type="primary">uppS</name>
    <name evidence="3" type="ORF">Rhal01_01845</name>
</gene>
<feature type="binding site" evidence="2">
    <location>
        <position position="31"/>
    </location>
    <ligand>
        <name>Mg(2+)</name>
        <dbReference type="ChEBI" id="CHEBI:18420"/>
    </ligand>
</feature>
<feature type="binding site" evidence="2">
    <location>
        <position position="48"/>
    </location>
    <ligand>
        <name>substrate</name>
    </ligand>
</feature>
<feature type="active site" evidence="2">
    <location>
        <position position="31"/>
    </location>
</feature>
<keyword evidence="1 2" id="KW-0808">Transferase</keyword>
<feature type="binding site" evidence="2">
    <location>
        <position position="44"/>
    </location>
    <ligand>
        <name>substrate</name>
    </ligand>
</feature>
<keyword evidence="2" id="KW-0479">Metal-binding</keyword>
<dbReference type="InterPro" id="IPR018520">
    <property type="entry name" value="UPP_synth-like_CS"/>
</dbReference>
<evidence type="ECO:0000313" key="4">
    <source>
        <dbReference type="Proteomes" id="UP001424741"/>
    </source>
</evidence>
<accession>A0ABP9V3K8</accession>
<reference evidence="3 4" key="1">
    <citation type="submission" date="2024-02" db="EMBL/GenBank/DDBJ databases">
        <title>Rubritalea halochordaticola NBRC 107102.</title>
        <authorList>
            <person name="Ichikawa N."/>
            <person name="Katano-Makiyama Y."/>
            <person name="Hidaka K."/>
        </authorList>
    </citation>
    <scope>NUCLEOTIDE SEQUENCE [LARGE SCALE GENOMIC DNA]</scope>
    <source>
        <strain evidence="3 4">NBRC 107102</strain>
    </source>
</reference>
<dbReference type="SUPFAM" id="SSF64005">
    <property type="entry name" value="Undecaprenyl diphosphate synthase"/>
    <property type="match status" value="1"/>
</dbReference>
<comment type="subunit">
    <text evidence="2">Homodimer.</text>
</comment>
<dbReference type="NCBIfam" id="NF011405">
    <property type="entry name" value="PRK14830.1"/>
    <property type="match status" value="1"/>
</dbReference>
<evidence type="ECO:0000256" key="1">
    <source>
        <dbReference type="ARBA" id="ARBA00022679"/>
    </source>
</evidence>
<dbReference type="NCBIfam" id="TIGR00055">
    <property type="entry name" value="uppS"/>
    <property type="match status" value="1"/>
</dbReference>
<feature type="binding site" evidence="2">
    <location>
        <position position="82"/>
    </location>
    <ligand>
        <name>substrate</name>
    </ligand>
</feature>
<feature type="binding site" evidence="2">
    <location>
        <position position="218"/>
    </location>
    <ligand>
        <name>Mg(2+)</name>
        <dbReference type="ChEBI" id="CHEBI:18420"/>
    </ligand>
</feature>
<dbReference type="Gene3D" id="3.40.1180.10">
    <property type="entry name" value="Decaprenyl diphosphate synthase-like"/>
    <property type="match status" value="1"/>
</dbReference>
<dbReference type="Pfam" id="PF01255">
    <property type="entry name" value="Prenyltransf"/>
    <property type="match status" value="1"/>
</dbReference>
<dbReference type="Proteomes" id="UP001424741">
    <property type="component" value="Unassembled WGS sequence"/>
</dbReference>
<comment type="caution">
    <text evidence="3">The sequence shown here is derived from an EMBL/GenBank/DDBJ whole genome shotgun (WGS) entry which is preliminary data.</text>
</comment>
<protein>
    <recommendedName>
        <fullName evidence="2">Isoprenyl transferase</fullName>
        <ecNumber evidence="2">2.5.1.-</ecNumber>
    </recommendedName>
</protein>
<proteinExistence type="inferred from homology"/>